<dbReference type="InterPro" id="IPR010982">
    <property type="entry name" value="Lambda_DNA-bd_dom_sf"/>
</dbReference>
<dbReference type="PANTHER" id="PTHR40455:SF1">
    <property type="entry name" value="ANTITOXIN HIGA"/>
    <property type="match status" value="1"/>
</dbReference>
<feature type="domain" description="HTH cro/C1-type" evidence="1">
    <location>
        <begin position="78"/>
        <end position="131"/>
    </location>
</feature>
<dbReference type="Gene3D" id="1.10.260.40">
    <property type="entry name" value="lambda repressor-like DNA-binding domains"/>
    <property type="match status" value="1"/>
</dbReference>
<dbReference type="Proteomes" id="UP000642094">
    <property type="component" value="Unassembled WGS sequence"/>
</dbReference>
<dbReference type="SUPFAM" id="SSF47413">
    <property type="entry name" value="lambda repressor-like DNA-binding domains"/>
    <property type="match status" value="1"/>
</dbReference>
<evidence type="ECO:0000313" key="3">
    <source>
        <dbReference type="Proteomes" id="UP000642094"/>
    </source>
</evidence>
<organism evidence="2 3">
    <name type="scientific">Pseudanabaena mucicola FACHB-723</name>
    <dbReference type="NCBI Taxonomy" id="2692860"/>
    <lineage>
        <taxon>Bacteria</taxon>
        <taxon>Bacillati</taxon>
        <taxon>Cyanobacteriota</taxon>
        <taxon>Cyanophyceae</taxon>
        <taxon>Pseudanabaenales</taxon>
        <taxon>Pseudanabaenaceae</taxon>
        <taxon>Pseudanabaena</taxon>
    </lineage>
</organism>
<evidence type="ECO:0000313" key="2">
    <source>
        <dbReference type="EMBL" id="MBD2187116.1"/>
    </source>
</evidence>
<protein>
    <submittedName>
        <fullName evidence="2">Transcriptional regulator</fullName>
    </submittedName>
</protein>
<dbReference type="InterPro" id="IPR039060">
    <property type="entry name" value="Antitox_HigA"/>
</dbReference>
<proteinExistence type="predicted"/>
<comment type="caution">
    <text evidence="2">The sequence shown here is derived from an EMBL/GenBank/DDBJ whole genome shotgun (WGS) entry which is preliminary data.</text>
</comment>
<dbReference type="PROSITE" id="PS50943">
    <property type="entry name" value="HTH_CROC1"/>
    <property type="match status" value="1"/>
</dbReference>
<evidence type="ECO:0000259" key="1">
    <source>
        <dbReference type="PROSITE" id="PS50943"/>
    </source>
</evidence>
<dbReference type="InterPro" id="IPR001387">
    <property type="entry name" value="Cro/C1-type_HTH"/>
</dbReference>
<dbReference type="RefSeq" id="WP_190402004.1">
    <property type="nucleotide sequence ID" value="NZ_JACJQB010000003.1"/>
</dbReference>
<gene>
    <name evidence="2" type="ORF">H6F41_03025</name>
</gene>
<dbReference type="EMBL" id="JACJQB010000003">
    <property type="protein sequence ID" value="MBD2187116.1"/>
    <property type="molecule type" value="Genomic_DNA"/>
</dbReference>
<accession>A0ABR7ZT57</accession>
<reference evidence="2 3" key="1">
    <citation type="journal article" date="2020" name="ISME J.">
        <title>Comparative genomics reveals insights into cyanobacterial evolution and habitat adaptation.</title>
        <authorList>
            <person name="Chen M.Y."/>
            <person name="Teng W.K."/>
            <person name="Zhao L."/>
            <person name="Hu C.X."/>
            <person name="Zhou Y.K."/>
            <person name="Han B.P."/>
            <person name="Song L.R."/>
            <person name="Shu W.S."/>
        </authorList>
    </citation>
    <scope>NUCLEOTIDE SEQUENCE [LARGE SCALE GENOMIC DNA]</scope>
    <source>
        <strain evidence="2 3">FACHB-723</strain>
    </source>
</reference>
<name>A0ABR7ZT57_9CYAN</name>
<sequence length="132" mass="14841">MTLTINRKAYGELLTEIQPHVITNDAENEIALQNMERLLAIPHPTAEEERILQLLLTLIEKYEDEHYPMDDASPLDVLLHLMEANDLKQAALVNVIGSSGVVSEVVNGKRQISKNQAQALGKFFHVDPKLFL</sequence>
<keyword evidence="3" id="KW-1185">Reference proteome</keyword>
<dbReference type="PANTHER" id="PTHR40455">
    <property type="entry name" value="ANTITOXIN HIGA"/>
    <property type="match status" value="1"/>
</dbReference>